<dbReference type="Proteomes" id="UP000536604">
    <property type="component" value="Unassembled WGS sequence"/>
</dbReference>
<organism evidence="2 3">
    <name type="scientific">Nocardiopsis algeriensis</name>
    <dbReference type="NCBI Taxonomy" id="1478215"/>
    <lineage>
        <taxon>Bacteria</taxon>
        <taxon>Bacillati</taxon>
        <taxon>Actinomycetota</taxon>
        <taxon>Actinomycetes</taxon>
        <taxon>Streptosporangiales</taxon>
        <taxon>Nocardiopsidaceae</taxon>
        <taxon>Nocardiopsis</taxon>
    </lineage>
</organism>
<dbReference type="CDD" id="cd00657">
    <property type="entry name" value="Ferritin_like"/>
    <property type="match status" value="1"/>
</dbReference>
<gene>
    <name evidence="2" type="ORF">FHS13_000564</name>
</gene>
<sequence length="151" mass="16095">MSESPLAARPEDEADAGPQALAEALRAEHAAVYGYEFVGGAADGEGDRERARTTALDHKALRDELHALAVARGFDPPPAKNSYPLPRERDSGSLRAFAVGLEEAAARAYLWLAAAQDTELRVTGARNLQGATLRTLEWGGELDPLPGFDQG</sequence>
<dbReference type="Gene3D" id="1.20.1260.10">
    <property type="match status" value="1"/>
</dbReference>
<dbReference type="RefSeq" id="WP_184286988.1">
    <property type="nucleotide sequence ID" value="NZ_JACHJO010000002.1"/>
</dbReference>
<keyword evidence="3" id="KW-1185">Reference proteome</keyword>
<reference evidence="2 3" key="1">
    <citation type="submission" date="2020-08" db="EMBL/GenBank/DDBJ databases">
        <title>Genomic Encyclopedia of Type Strains, Phase III (KMG-III): the genomes of soil and plant-associated and newly described type strains.</title>
        <authorList>
            <person name="Whitman W."/>
        </authorList>
    </citation>
    <scope>NUCLEOTIDE SEQUENCE [LARGE SCALE GENOMIC DNA]</scope>
    <source>
        <strain evidence="2 3">CECT 8712</strain>
    </source>
</reference>
<evidence type="ECO:0000259" key="1">
    <source>
        <dbReference type="Pfam" id="PF14530"/>
    </source>
</evidence>
<feature type="domain" description="DUF4439" evidence="1">
    <location>
        <begin position="20"/>
        <end position="149"/>
    </location>
</feature>
<protein>
    <recommendedName>
        <fullName evidence="1">DUF4439 domain-containing protein</fullName>
    </recommendedName>
</protein>
<name>A0A841IKN7_9ACTN</name>
<dbReference type="InterPro" id="IPR009078">
    <property type="entry name" value="Ferritin-like_SF"/>
</dbReference>
<proteinExistence type="predicted"/>
<comment type="caution">
    <text evidence="2">The sequence shown here is derived from an EMBL/GenBank/DDBJ whole genome shotgun (WGS) entry which is preliminary data.</text>
</comment>
<accession>A0A841IKN7</accession>
<dbReference type="AlphaFoldDB" id="A0A841IKN7"/>
<evidence type="ECO:0000313" key="2">
    <source>
        <dbReference type="EMBL" id="MBB6118632.1"/>
    </source>
</evidence>
<dbReference type="InterPro" id="IPR029447">
    <property type="entry name" value="DUF4439"/>
</dbReference>
<evidence type="ECO:0000313" key="3">
    <source>
        <dbReference type="Proteomes" id="UP000536604"/>
    </source>
</evidence>
<dbReference type="InterPro" id="IPR012347">
    <property type="entry name" value="Ferritin-like"/>
</dbReference>
<dbReference type="EMBL" id="JACHJO010000002">
    <property type="protein sequence ID" value="MBB6118632.1"/>
    <property type="molecule type" value="Genomic_DNA"/>
</dbReference>
<dbReference type="Pfam" id="PF14530">
    <property type="entry name" value="DUF4439"/>
    <property type="match status" value="1"/>
</dbReference>
<dbReference type="SUPFAM" id="SSF47240">
    <property type="entry name" value="Ferritin-like"/>
    <property type="match status" value="1"/>
</dbReference>